<evidence type="ECO:0008006" key="3">
    <source>
        <dbReference type="Google" id="ProtNLM"/>
    </source>
</evidence>
<accession>A0A7H0HGW6</accession>
<dbReference type="KEGG" id="amon:H9L24_01945"/>
<proteinExistence type="predicted"/>
<name>A0A7H0HGW6_9BURK</name>
<dbReference type="SUPFAM" id="SSF55331">
    <property type="entry name" value="Tautomerase/MIF"/>
    <property type="match status" value="1"/>
</dbReference>
<dbReference type="InterPro" id="IPR014347">
    <property type="entry name" value="Tautomerase/MIF_sf"/>
</dbReference>
<dbReference type="Gene3D" id="3.30.429.10">
    <property type="entry name" value="Macrophage Migration Inhibitory Factor"/>
    <property type="match status" value="1"/>
</dbReference>
<sequence length="125" mass="13635">MPHISIEASPALVGAVDWPTTMQGLHAELAREGWAALADLKSRVHPIAAELCGADPGALQLVATLTLTRPRPPHICERMADAVSRHLSSAVDALQPRPWVQCCVFLRLHPLDHYRKRQWNAPGGA</sequence>
<evidence type="ECO:0000313" key="2">
    <source>
        <dbReference type="Proteomes" id="UP000516057"/>
    </source>
</evidence>
<protein>
    <recommendedName>
        <fullName evidence="3">5-carboxymethyl-2-hydroxymuconate Delta-isomerase</fullName>
    </recommendedName>
</protein>
<dbReference type="RefSeq" id="WP_187736764.1">
    <property type="nucleotide sequence ID" value="NZ_CP060790.1"/>
</dbReference>
<keyword evidence="2" id="KW-1185">Reference proteome</keyword>
<evidence type="ECO:0000313" key="1">
    <source>
        <dbReference type="EMBL" id="QNP59782.1"/>
    </source>
</evidence>
<organism evidence="1 2">
    <name type="scientific">Paenacidovorax monticola</name>
    <dbReference type="NCBI Taxonomy" id="1926868"/>
    <lineage>
        <taxon>Bacteria</taxon>
        <taxon>Pseudomonadati</taxon>
        <taxon>Pseudomonadota</taxon>
        <taxon>Betaproteobacteria</taxon>
        <taxon>Burkholderiales</taxon>
        <taxon>Comamonadaceae</taxon>
        <taxon>Paenacidovorax</taxon>
    </lineage>
</organism>
<reference evidence="1 2" key="1">
    <citation type="submission" date="2020-08" db="EMBL/GenBank/DDBJ databases">
        <title>Genome sequence of Acidovorax monticola KACC 19171T.</title>
        <authorList>
            <person name="Hyun D.-W."/>
            <person name="Bae J.-W."/>
        </authorList>
    </citation>
    <scope>NUCLEOTIDE SEQUENCE [LARGE SCALE GENOMIC DNA]</scope>
    <source>
        <strain evidence="1 2">KACC 19171</strain>
    </source>
</reference>
<dbReference type="Proteomes" id="UP000516057">
    <property type="component" value="Chromosome"/>
</dbReference>
<dbReference type="EMBL" id="CP060790">
    <property type="protein sequence ID" value="QNP59782.1"/>
    <property type="molecule type" value="Genomic_DNA"/>
</dbReference>
<gene>
    <name evidence="1" type="ORF">H9L24_01945</name>
</gene>
<dbReference type="AlphaFoldDB" id="A0A7H0HGW6"/>